<dbReference type="PANTHER" id="PTHR34408">
    <property type="entry name" value="FAMILY PROTEIN, PUTATIVE-RELATED"/>
    <property type="match status" value="1"/>
</dbReference>
<dbReference type="PANTHER" id="PTHR34408:SF2">
    <property type="entry name" value="CELL WALL-BINDING PROTEIN YWSB"/>
    <property type="match status" value="1"/>
</dbReference>
<dbReference type="InterPro" id="IPR002477">
    <property type="entry name" value="Peptidoglycan-bd-like"/>
</dbReference>
<dbReference type="EMBL" id="CP117258">
    <property type="protein sequence ID" value="WFR98727.1"/>
    <property type="molecule type" value="Genomic_DNA"/>
</dbReference>
<reference evidence="3 4" key="1">
    <citation type="journal article" date="2018" name="Sci. Rep.">
        <title>Rhizobium tumorigenes sp. nov., a novel plant tumorigenic bacterium isolated from cane gall tumors on thornless blackberry.</title>
        <authorList>
            <person name="Kuzmanovi N."/>
            <person name="Smalla K."/>
            <person name="Gronow S."/>
            <person name="PuBawska J."/>
        </authorList>
    </citation>
    <scope>NUCLEOTIDE SEQUENCE [LARGE SCALE GENOMIC DNA]</scope>
    <source>
        <strain evidence="3 4">1078</strain>
    </source>
</reference>
<accession>A0AAF1KT19</accession>
<keyword evidence="4" id="KW-1185">Reference proteome</keyword>
<reference evidence="4" key="2">
    <citation type="journal article" date="2023" name="MicrobiologyOpen">
        <title>Genomics of the tumorigenes clade of the family Rhizobiaceae and description of Rhizobium rhododendri sp. nov.</title>
        <authorList>
            <person name="Kuzmanovic N."/>
            <person name="diCenzo G.C."/>
            <person name="Bunk B."/>
            <person name="Sproeer C."/>
            <person name="Fruehling A."/>
            <person name="Neumann-Schaal M."/>
            <person name="Overmann J."/>
            <person name="Smalla K."/>
        </authorList>
    </citation>
    <scope>NUCLEOTIDE SEQUENCE [LARGE SCALE GENOMIC DNA]</scope>
    <source>
        <strain evidence="4">1078</strain>
        <plasmid evidence="4">unnamed1</plasmid>
    </source>
</reference>
<keyword evidence="1" id="KW-0472">Membrane</keyword>
<dbReference type="Proteomes" id="UP000249499">
    <property type="component" value="Plasmid unnamed1"/>
</dbReference>
<organism evidence="3 4">
    <name type="scientific">Rhizobium tumorigenes</name>
    <dbReference type="NCBI Taxonomy" id="2041385"/>
    <lineage>
        <taxon>Bacteria</taxon>
        <taxon>Pseudomonadati</taxon>
        <taxon>Pseudomonadota</taxon>
        <taxon>Alphaproteobacteria</taxon>
        <taxon>Hyphomicrobiales</taxon>
        <taxon>Rhizobiaceae</taxon>
        <taxon>Rhizobium/Agrobacterium group</taxon>
        <taxon>Rhizobium</taxon>
    </lineage>
</organism>
<sequence>MGDIVTAQQIRASALGTVNESNMNSALVSLNQYGATFGLDKRHRVAQYIAQIMHESGDFRYDRELWGPTPAQARYDTRTDLGNTPAVDGDGKKFLGRTGMQLTGKANYLAYEDWCRAQGLNPPDFIANPDLVNTDPWEGLAGLWYWDTHGLNRYADQGDIETITKRINGGLNGFADRLAHYTRISLVLLGYAPDAVRQFQSACGLSADGDVGPKTRAALHTALLALSGASIKDAGIQSAPVTDDKAVVPASIDKKVKDKTNNAAILFAGSGLGTTVITSAVGAGWQTVVAIGAVSIVALGLLVLLRRQIIAAIKDIRGEVEA</sequence>
<dbReference type="InterPro" id="IPR023346">
    <property type="entry name" value="Lysozyme-like_dom_sf"/>
</dbReference>
<feature type="transmembrane region" description="Helical" evidence="1">
    <location>
        <begin position="287"/>
        <end position="305"/>
    </location>
</feature>
<dbReference type="KEGG" id="rtu:PR017_23795"/>
<keyword evidence="1" id="KW-1133">Transmembrane helix</keyword>
<dbReference type="SUPFAM" id="SSF53955">
    <property type="entry name" value="Lysozyme-like"/>
    <property type="match status" value="2"/>
</dbReference>
<gene>
    <name evidence="3" type="ORF">PR017_23795</name>
</gene>
<dbReference type="Pfam" id="PF01471">
    <property type="entry name" value="PG_binding_1"/>
    <property type="match status" value="1"/>
</dbReference>
<dbReference type="RefSeq" id="WP_111221612.1">
    <property type="nucleotide sequence ID" value="NZ_CP117258.1"/>
</dbReference>
<dbReference type="InterPro" id="IPR036366">
    <property type="entry name" value="PGBDSf"/>
</dbReference>
<evidence type="ECO:0000313" key="3">
    <source>
        <dbReference type="EMBL" id="WFR98727.1"/>
    </source>
</evidence>
<dbReference type="Gene3D" id="1.10.530.10">
    <property type="match status" value="1"/>
</dbReference>
<keyword evidence="1" id="KW-0812">Transmembrane</keyword>
<evidence type="ECO:0000259" key="2">
    <source>
        <dbReference type="Pfam" id="PF01471"/>
    </source>
</evidence>
<proteinExistence type="predicted"/>
<geneLocation type="plasmid" evidence="3 4">
    <name>unnamed1</name>
</geneLocation>
<evidence type="ECO:0000313" key="4">
    <source>
        <dbReference type="Proteomes" id="UP000249499"/>
    </source>
</evidence>
<feature type="domain" description="Peptidoglycan binding-like" evidence="2">
    <location>
        <begin position="194"/>
        <end position="219"/>
    </location>
</feature>
<dbReference type="AlphaFoldDB" id="A0AAF1KT19"/>
<dbReference type="InterPro" id="IPR052354">
    <property type="entry name" value="Cell_Wall_Dynamics_Protein"/>
</dbReference>
<name>A0AAF1KT19_9HYPH</name>
<keyword evidence="3" id="KW-0614">Plasmid</keyword>
<protein>
    <submittedName>
        <fullName evidence="3">Peptidoglycan-binding protein</fullName>
    </submittedName>
</protein>
<dbReference type="Gene3D" id="1.10.101.10">
    <property type="entry name" value="PGBD-like superfamily/PGBD"/>
    <property type="match status" value="1"/>
</dbReference>
<feature type="transmembrane region" description="Helical" evidence="1">
    <location>
        <begin position="263"/>
        <end position="281"/>
    </location>
</feature>
<evidence type="ECO:0000256" key="1">
    <source>
        <dbReference type="SAM" id="Phobius"/>
    </source>
</evidence>